<evidence type="ECO:0000313" key="8">
    <source>
        <dbReference type="Proteomes" id="UP001460270"/>
    </source>
</evidence>
<reference evidence="8" key="1">
    <citation type="submission" date="2024-04" db="EMBL/GenBank/DDBJ databases">
        <title>Salinicola lusitanus LLJ914,a marine bacterium isolated from the Okinawa Trough.</title>
        <authorList>
            <person name="Li J."/>
        </authorList>
    </citation>
    <scope>NUCLEOTIDE SEQUENCE [LARGE SCALE GENOMIC DNA]</scope>
</reference>
<evidence type="ECO:0000256" key="6">
    <source>
        <dbReference type="SAM" id="Phobius"/>
    </source>
</evidence>
<evidence type="ECO:0000256" key="2">
    <source>
        <dbReference type="ARBA" id="ARBA00005787"/>
    </source>
</evidence>
<protein>
    <recommendedName>
        <fullName evidence="9">Clarin 3</fullName>
    </recommendedName>
</protein>
<dbReference type="InterPro" id="IPR026748">
    <property type="entry name" value="Clarin"/>
</dbReference>
<dbReference type="PANTHER" id="PTHR31548:SF3">
    <property type="entry name" value="CLARIN-3"/>
    <property type="match status" value="1"/>
</dbReference>
<evidence type="ECO:0000256" key="3">
    <source>
        <dbReference type="ARBA" id="ARBA00022692"/>
    </source>
</evidence>
<dbReference type="EMBL" id="JBBPFD010000007">
    <property type="protein sequence ID" value="KAK7918854.1"/>
    <property type="molecule type" value="Genomic_DNA"/>
</dbReference>
<feature type="transmembrane region" description="Helical" evidence="6">
    <location>
        <begin position="81"/>
        <end position="109"/>
    </location>
</feature>
<evidence type="ECO:0000256" key="5">
    <source>
        <dbReference type="ARBA" id="ARBA00023136"/>
    </source>
</evidence>
<comment type="caution">
    <text evidence="7">The sequence shown here is derived from an EMBL/GenBank/DDBJ whole genome shotgun (WGS) entry which is preliminary data.</text>
</comment>
<feature type="transmembrane region" description="Helical" evidence="6">
    <location>
        <begin position="174"/>
        <end position="198"/>
    </location>
</feature>
<accession>A0AAW0PA55</accession>
<keyword evidence="5 6" id="KW-0472">Membrane</keyword>
<evidence type="ECO:0008006" key="9">
    <source>
        <dbReference type="Google" id="ProtNLM"/>
    </source>
</evidence>
<sequence>MACACSSSISIAIWVSPCPRPGQNPSWTAPPSGSDIFNGSGVITWDLFTGTFTRSFCPLIGESSTINFDVFPELKDSGASIILHTIVVFLLALCLLFSAGSILIALYNSVSNPYETYMGPVGIYVCSAVGASLSVLVLILYAVAISATNMAESVVLSQAGVIEVKTTNRRSTFWLGYFLVIPYTVLSLVSILIIYLYAHATYTHRREQQRPTEDAPKEIMMY</sequence>
<dbReference type="AlphaFoldDB" id="A0AAW0PA55"/>
<comment type="subcellular location">
    <subcellularLocation>
        <location evidence="1">Membrane</location>
        <topology evidence="1">Multi-pass membrane protein</topology>
    </subcellularLocation>
</comment>
<feature type="transmembrane region" description="Helical" evidence="6">
    <location>
        <begin position="121"/>
        <end position="144"/>
    </location>
</feature>
<organism evidence="7 8">
    <name type="scientific">Mugilogobius chulae</name>
    <name type="common">yellowstripe goby</name>
    <dbReference type="NCBI Taxonomy" id="88201"/>
    <lineage>
        <taxon>Eukaryota</taxon>
        <taxon>Metazoa</taxon>
        <taxon>Chordata</taxon>
        <taxon>Craniata</taxon>
        <taxon>Vertebrata</taxon>
        <taxon>Euteleostomi</taxon>
        <taxon>Actinopterygii</taxon>
        <taxon>Neopterygii</taxon>
        <taxon>Teleostei</taxon>
        <taxon>Neoteleostei</taxon>
        <taxon>Acanthomorphata</taxon>
        <taxon>Gobiaria</taxon>
        <taxon>Gobiiformes</taxon>
        <taxon>Gobioidei</taxon>
        <taxon>Gobiidae</taxon>
        <taxon>Gobionellinae</taxon>
        <taxon>Mugilogobius</taxon>
    </lineage>
</organism>
<dbReference type="GO" id="GO:0016020">
    <property type="term" value="C:membrane"/>
    <property type="evidence" value="ECO:0007669"/>
    <property type="project" value="UniProtKB-SubCell"/>
</dbReference>
<dbReference type="Pfam" id="PF25807">
    <property type="entry name" value="Clarin-2"/>
    <property type="match status" value="1"/>
</dbReference>
<evidence type="ECO:0000256" key="1">
    <source>
        <dbReference type="ARBA" id="ARBA00004141"/>
    </source>
</evidence>
<dbReference type="PANTHER" id="PTHR31548">
    <property type="entry name" value="CLARIN"/>
    <property type="match status" value="1"/>
</dbReference>
<proteinExistence type="inferred from homology"/>
<evidence type="ECO:0000256" key="4">
    <source>
        <dbReference type="ARBA" id="ARBA00022989"/>
    </source>
</evidence>
<evidence type="ECO:0000313" key="7">
    <source>
        <dbReference type="EMBL" id="KAK7918854.1"/>
    </source>
</evidence>
<keyword evidence="3 6" id="KW-0812">Transmembrane</keyword>
<name>A0AAW0PA55_9GOBI</name>
<dbReference type="GO" id="GO:0007605">
    <property type="term" value="P:sensory perception of sound"/>
    <property type="evidence" value="ECO:0007669"/>
    <property type="project" value="UniProtKB-ARBA"/>
</dbReference>
<keyword evidence="8" id="KW-1185">Reference proteome</keyword>
<dbReference type="Proteomes" id="UP001460270">
    <property type="component" value="Unassembled WGS sequence"/>
</dbReference>
<comment type="similarity">
    <text evidence="2">Belongs to the clarin family.</text>
</comment>
<gene>
    <name evidence="7" type="ORF">WMY93_010138</name>
</gene>
<keyword evidence="4 6" id="KW-1133">Transmembrane helix</keyword>